<sequence>MNGSVGGDSFPCGRGKNFTRRKSSADECTFLSNLTSNLRYKKPLFCTFERSSKRGLDRSSTKSSSRRDRVYHSILFWGLIFRDRFQFAADDDDVIVVDYSSICSSSIY</sequence>
<organism evidence="1 2">
    <name type="scientific">Trichinella nativa</name>
    <dbReference type="NCBI Taxonomy" id="6335"/>
    <lineage>
        <taxon>Eukaryota</taxon>
        <taxon>Metazoa</taxon>
        <taxon>Ecdysozoa</taxon>
        <taxon>Nematoda</taxon>
        <taxon>Enoplea</taxon>
        <taxon>Dorylaimia</taxon>
        <taxon>Trichinellida</taxon>
        <taxon>Trichinellidae</taxon>
        <taxon>Trichinella</taxon>
    </lineage>
</organism>
<evidence type="ECO:0000313" key="1">
    <source>
        <dbReference type="EMBL" id="OUC40339.1"/>
    </source>
</evidence>
<dbReference type="Proteomes" id="UP000243006">
    <property type="component" value="Unassembled WGS sequence"/>
</dbReference>
<evidence type="ECO:0000313" key="2">
    <source>
        <dbReference type="Proteomes" id="UP000243006"/>
    </source>
</evidence>
<reference evidence="1 2" key="1">
    <citation type="submission" date="2015-04" db="EMBL/GenBank/DDBJ databases">
        <title>Draft genome of the roundworm Trichinella nativa.</title>
        <authorList>
            <person name="Mitreva M."/>
        </authorList>
    </citation>
    <scope>NUCLEOTIDE SEQUENCE [LARGE SCALE GENOMIC DNA]</scope>
    <source>
        <strain evidence="1 2">ISS45</strain>
    </source>
</reference>
<protein>
    <submittedName>
        <fullName evidence="1">Uncharacterized protein</fullName>
    </submittedName>
</protein>
<proteinExistence type="predicted"/>
<gene>
    <name evidence="1" type="ORF">D917_04157</name>
</gene>
<dbReference type="AlphaFoldDB" id="A0A1Y3E9Q1"/>
<accession>A0A1Y3E9Q1</accession>
<name>A0A1Y3E9Q1_9BILA</name>
<comment type="caution">
    <text evidence="1">The sequence shown here is derived from an EMBL/GenBank/DDBJ whole genome shotgun (WGS) entry which is preliminary data.</text>
</comment>
<dbReference type="EMBL" id="LVZM01022993">
    <property type="protein sequence ID" value="OUC40339.1"/>
    <property type="molecule type" value="Genomic_DNA"/>
</dbReference>